<dbReference type="EMBL" id="CABVPL010000109">
    <property type="protein sequence ID" value="VWC30526.1"/>
    <property type="molecule type" value="Genomic_DNA"/>
</dbReference>
<dbReference type="AntiFam" id="ANF00236">
    <property type="entry name" value="Shadow ORF (opposite sadA)"/>
</dbReference>
<organism evidence="1 2">
    <name type="scientific">Burkholderia latens</name>
    <dbReference type="NCBI Taxonomy" id="488446"/>
    <lineage>
        <taxon>Bacteria</taxon>
        <taxon>Pseudomonadati</taxon>
        <taxon>Pseudomonadota</taxon>
        <taxon>Betaproteobacteria</taxon>
        <taxon>Burkholderiales</taxon>
        <taxon>Burkholderiaceae</taxon>
        <taxon>Burkholderia</taxon>
        <taxon>Burkholderia cepacia complex</taxon>
    </lineage>
</organism>
<sequence>MPCVPAATFTTCRGESAEPTATTFERPPSLLPAPIAVELLPDAVEPTPIAVEPLPDAVELLPTAVLFDPDATAPEPPADEFEPLAPGGTLPPGGFVVYCPPRLVVRWSISVVSWLAIESSCDTFTASVPFLPAARPVICRLPTFTSPADDCGLLSPYAT</sequence>
<evidence type="ECO:0008006" key="3">
    <source>
        <dbReference type="Google" id="ProtNLM"/>
    </source>
</evidence>
<gene>
    <name evidence="1" type="ORF">BLA24064_06317</name>
</gene>
<protein>
    <recommendedName>
        <fullName evidence="3">DNA-directed RNA polymerase II</fullName>
    </recommendedName>
</protein>
<name>A0A6P2R6A1_9BURK</name>
<reference evidence="1 2" key="1">
    <citation type="submission" date="2019-09" db="EMBL/GenBank/DDBJ databases">
        <authorList>
            <person name="Depoorter E."/>
        </authorList>
    </citation>
    <scope>NUCLEOTIDE SEQUENCE [LARGE SCALE GENOMIC DNA]</scope>
    <source>
        <strain evidence="1">LMG 24064</strain>
    </source>
</reference>
<dbReference type="AlphaFoldDB" id="A0A6P2R6A1"/>
<evidence type="ECO:0000313" key="1">
    <source>
        <dbReference type="EMBL" id="VWC30526.1"/>
    </source>
</evidence>
<evidence type="ECO:0000313" key="2">
    <source>
        <dbReference type="Proteomes" id="UP000494222"/>
    </source>
</evidence>
<accession>A0A6P2R6A1</accession>
<dbReference type="Proteomes" id="UP000494222">
    <property type="component" value="Unassembled WGS sequence"/>
</dbReference>
<proteinExistence type="predicted"/>